<dbReference type="PANTHER" id="PTHR15271:SF4">
    <property type="entry name" value="CHROMATIN ASSEMBLY FACTOR 1 SUBUNIT B"/>
    <property type="match status" value="1"/>
</dbReference>
<feature type="domain" description="CAF1B/HIR1 beta-propeller" evidence="11">
    <location>
        <begin position="104"/>
        <end position="271"/>
    </location>
</feature>
<feature type="region of interest" description="Disordered" evidence="10">
    <location>
        <begin position="1"/>
        <end position="21"/>
    </location>
</feature>
<dbReference type="InterPro" id="IPR045145">
    <property type="entry name" value="PTHR15271"/>
</dbReference>
<keyword evidence="7" id="KW-0234">DNA repair</keyword>
<comment type="caution">
    <text evidence="12">The sequence shown here is derived from an EMBL/GenBank/DDBJ whole genome shotgun (WGS) entry which is preliminary data.</text>
</comment>
<evidence type="ECO:0000259" key="11">
    <source>
        <dbReference type="Pfam" id="PF24105"/>
    </source>
</evidence>
<feature type="repeat" description="WD" evidence="9">
    <location>
        <begin position="230"/>
        <end position="261"/>
    </location>
</feature>
<protein>
    <recommendedName>
        <fullName evidence="11">CAF1B/HIR1 beta-propeller domain-containing protein</fullName>
    </recommendedName>
</protein>
<dbReference type="Pfam" id="PF24105">
    <property type="entry name" value="Beta-prop_CAF1B_HIR1"/>
    <property type="match status" value="2"/>
</dbReference>
<keyword evidence="13" id="KW-1185">Reference proteome</keyword>
<evidence type="ECO:0000256" key="10">
    <source>
        <dbReference type="SAM" id="MobiDB-lite"/>
    </source>
</evidence>
<evidence type="ECO:0000256" key="7">
    <source>
        <dbReference type="ARBA" id="ARBA00023204"/>
    </source>
</evidence>
<dbReference type="PROSITE" id="PS50082">
    <property type="entry name" value="WD_REPEATS_2"/>
    <property type="match status" value="1"/>
</dbReference>
<dbReference type="AlphaFoldDB" id="A0ABD3QMF6"/>
<reference evidence="12 13" key="1">
    <citation type="journal article" date="2020" name="G3 (Bethesda)">
        <title>Improved Reference Genome for Cyclotella cryptica CCMP332, a Model for Cell Wall Morphogenesis, Salinity Adaptation, and Lipid Production in Diatoms (Bacillariophyta).</title>
        <authorList>
            <person name="Roberts W.R."/>
            <person name="Downey K.M."/>
            <person name="Ruck E.C."/>
            <person name="Traller J.C."/>
            <person name="Alverson A.J."/>
        </authorList>
    </citation>
    <scope>NUCLEOTIDE SEQUENCE [LARGE SCALE GENOMIC DNA]</scope>
    <source>
        <strain evidence="12 13">CCMP332</strain>
    </source>
</reference>
<dbReference type="GO" id="GO:0006325">
    <property type="term" value="P:chromatin organization"/>
    <property type="evidence" value="ECO:0007669"/>
    <property type="project" value="UniProtKB-KW"/>
</dbReference>
<accession>A0ABD3QMF6</accession>
<feature type="domain" description="CAF1B/HIR1 beta-propeller" evidence="11">
    <location>
        <begin position="315"/>
        <end position="503"/>
    </location>
</feature>
<evidence type="ECO:0000256" key="9">
    <source>
        <dbReference type="PROSITE-ProRule" id="PRU00221"/>
    </source>
</evidence>
<keyword evidence="4" id="KW-0677">Repeat</keyword>
<dbReference type="InterPro" id="IPR001680">
    <property type="entry name" value="WD40_rpt"/>
</dbReference>
<keyword evidence="6" id="KW-0156">Chromatin regulator</keyword>
<evidence type="ECO:0000256" key="3">
    <source>
        <dbReference type="ARBA" id="ARBA00022574"/>
    </source>
</evidence>
<dbReference type="SUPFAM" id="SSF50978">
    <property type="entry name" value="WD40 repeat-like"/>
    <property type="match status" value="1"/>
</dbReference>
<dbReference type="GO" id="GO:0006281">
    <property type="term" value="P:DNA repair"/>
    <property type="evidence" value="ECO:0007669"/>
    <property type="project" value="UniProtKB-KW"/>
</dbReference>
<keyword evidence="3 9" id="KW-0853">WD repeat</keyword>
<evidence type="ECO:0000256" key="2">
    <source>
        <dbReference type="ARBA" id="ARBA00007306"/>
    </source>
</evidence>
<comment type="subcellular location">
    <subcellularLocation>
        <location evidence="1">Nucleus</location>
    </subcellularLocation>
</comment>
<dbReference type="InterPro" id="IPR015943">
    <property type="entry name" value="WD40/YVTN_repeat-like_dom_sf"/>
</dbReference>
<organism evidence="12 13">
    <name type="scientific">Cyclotella cryptica</name>
    <dbReference type="NCBI Taxonomy" id="29204"/>
    <lineage>
        <taxon>Eukaryota</taxon>
        <taxon>Sar</taxon>
        <taxon>Stramenopiles</taxon>
        <taxon>Ochrophyta</taxon>
        <taxon>Bacillariophyta</taxon>
        <taxon>Coscinodiscophyceae</taxon>
        <taxon>Thalassiosirophycidae</taxon>
        <taxon>Stephanodiscales</taxon>
        <taxon>Stephanodiscaceae</taxon>
        <taxon>Cyclotella</taxon>
    </lineage>
</organism>
<dbReference type="Proteomes" id="UP001516023">
    <property type="component" value="Unassembled WGS sequence"/>
</dbReference>
<evidence type="ECO:0000256" key="5">
    <source>
        <dbReference type="ARBA" id="ARBA00022763"/>
    </source>
</evidence>
<evidence type="ECO:0000256" key="4">
    <source>
        <dbReference type="ARBA" id="ARBA00022737"/>
    </source>
</evidence>
<feature type="compositionally biased region" description="Polar residues" evidence="10">
    <location>
        <begin position="10"/>
        <end position="19"/>
    </location>
</feature>
<evidence type="ECO:0000313" key="12">
    <source>
        <dbReference type="EMBL" id="KAL3801209.1"/>
    </source>
</evidence>
<dbReference type="SMART" id="SM00320">
    <property type="entry name" value="WD40"/>
    <property type="match status" value="5"/>
</dbReference>
<proteinExistence type="inferred from homology"/>
<evidence type="ECO:0000256" key="6">
    <source>
        <dbReference type="ARBA" id="ARBA00022853"/>
    </source>
</evidence>
<feature type="region of interest" description="Disordered" evidence="10">
    <location>
        <begin position="596"/>
        <end position="643"/>
    </location>
</feature>
<sequence>MKVETPQILWHNTQNGSNKENGKSFPILSCDLIDNGFDSANNPSVLATAGGSEVNLWRVVCTPDTMRAVNDESKILVKPPNLYAASALGAAAANNAAEAITSDPQHTQIQHLVTLSRSTNERTINAVKFSPDFSHLAATGDGGLVVVWTLPLAQTTSRIHRSAQWASLKEEKDLKFKILYNQSDDVMDLAWSADSKRFMVCSLDHTVAVFESANSSNNTGVEWRTVFRSSKDHTHYVQGVAYDPKGVYMASSGSDRTVKIYTRKLKECTEDELANKKFELGKAKTVKFLNVNQSGSSCSQNKVEGAIALEKDEILPSTEDKKEKRHLFADELTVGSFFRRLAFTPDGGFLIVPAALWHGDLEPPCTGLKKEPASPKSVDKLTDPSFGTYLFARHCFERPYKVLAGLEKPSVVVRPNPLLFQLPPSKSNNDGDRKALPYRSIFAVLTIDTVLIYDTHHDRPLAMARGLHYAGLTDAAWSADGKTLFVTSSDGYVSILSFAKGELGEVYVTPLANNVKQRSNNEVVHSPLSVAQSTQNMDLANSAAPPAVNVLAPKKKKKVTLNLEANTTTEIENVSNGTEWNPVVVNTLVPKKKKKVVSGTDAAKNESSLSKRPSEEAEDKEQVNVLVPKKKMKVVQSPSEAAN</sequence>
<dbReference type="InterPro" id="IPR036322">
    <property type="entry name" value="WD40_repeat_dom_sf"/>
</dbReference>
<gene>
    <name evidence="12" type="ORF">HJC23_012609</name>
</gene>
<comment type="similarity">
    <text evidence="2">Belongs to the WD repeat HIR1 family.</text>
</comment>
<evidence type="ECO:0000256" key="8">
    <source>
        <dbReference type="ARBA" id="ARBA00023242"/>
    </source>
</evidence>
<name>A0ABD3QMF6_9STRA</name>
<dbReference type="InterPro" id="IPR055410">
    <property type="entry name" value="Beta-prop_CAF1B_HIR1"/>
</dbReference>
<dbReference type="EMBL" id="JABMIG020000028">
    <property type="protein sequence ID" value="KAL3801209.1"/>
    <property type="molecule type" value="Genomic_DNA"/>
</dbReference>
<dbReference type="GO" id="GO:0005634">
    <property type="term" value="C:nucleus"/>
    <property type="evidence" value="ECO:0007669"/>
    <property type="project" value="UniProtKB-SubCell"/>
</dbReference>
<dbReference type="PANTHER" id="PTHR15271">
    <property type="entry name" value="CHROMATIN ASSEMBLY FACTOR 1 SUBUNIT B"/>
    <property type="match status" value="1"/>
</dbReference>
<evidence type="ECO:0000256" key="1">
    <source>
        <dbReference type="ARBA" id="ARBA00004123"/>
    </source>
</evidence>
<dbReference type="Gene3D" id="2.130.10.10">
    <property type="entry name" value="YVTN repeat-like/Quinoprotein amine dehydrogenase"/>
    <property type="match status" value="2"/>
</dbReference>
<keyword evidence="8" id="KW-0539">Nucleus</keyword>
<evidence type="ECO:0000313" key="13">
    <source>
        <dbReference type="Proteomes" id="UP001516023"/>
    </source>
</evidence>
<keyword evidence="5" id="KW-0227">DNA damage</keyword>